<dbReference type="EMBL" id="SJPR01000001">
    <property type="protein sequence ID" value="TWT99940.1"/>
    <property type="molecule type" value="Genomic_DNA"/>
</dbReference>
<gene>
    <name evidence="2" type="ORF">Pla108_08840</name>
</gene>
<evidence type="ECO:0000256" key="1">
    <source>
        <dbReference type="SAM" id="MobiDB-lite"/>
    </source>
</evidence>
<sequence length="211" mass="23235">MSSPSQDNFESDDAPLEISMVGDLTDSESDLTDRLLGVAPGEECTIYFDSPGGSPYCAMSLMSLIKLRRIKATGIVTGECSSATLWPFAACERRIVTPYSVLLFHPMRWQSEENVGLAEAAEWARHFGDLERQMDELLAQMFGVETKLMDEWINPGKYVSGREIAAAGIAELVEFDDLAKLCPTNTPDLRVADPGSGARQKSRRPAARRNN</sequence>
<dbReference type="Proteomes" id="UP000317421">
    <property type="component" value="Unassembled WGS sequence"/>
</dbReference>
<proteinExistence type="predicted"/>
<dbReference type="InterPro" id="IPR023562">
    <property type="entry name" value="ClpP/TepA"/>
</dbReference>
<accession>A0A5C6AKK6</accession>
<dbReference type="AlphaFoldDB" id="A0A5C6AKK6"/>
<dbReference type="SUPFAM" id="SSF52096">
    <property type="entry name" value="ClpP/crotonase"/>
    <property type="match status" value="1"/>
</dbReference>
<keyword evidence="3" id="KW-1185">Reference proteome</keyword>
<organism evidence="2 3">
    <name type="scientific">Botrimarina colliarenosi</name>
    <dbReference type="NCBI Taxonomy" id="2528001"/>
    <lineage>
        <taxon>Bacteria</taxon>
        <taxon>Pseudomonadati</taxon>
        <taxon>Planctomycetota</taxon>
        <taxon>Planctomycetia</taxon>
        <taxon>Pirellulales</taxon>
        <taxon>Lacipirellulaceae</taxon>
        <taxon>Botrimarina</taxon>
    </lineage>
</organism>
<comment type="caution">
    <text evidence="2">The sequence shown here is derived from an EMBL/GenBank/DDBJ whole genome shotgun (WGS) entry which is preliminary data.</text>
</comment>
<dbReference type="Pfam" id="PF00574">
    <property type="entry name" value="CLP_protease"/>
    <property type="match status" value="1"/>
</dbReference>
<name>A0A5C6AKK6_9BACT</name>
<feature type="region of interest" description="Disordered" evidence="1">
    <location>
        <begin position="186"/>
        <end position="211"/>
    </location>
</feature>
<dbReference type="OrthoDB" id="259258at2"/>
<dbReference type="RefSeq" id="WP_146443367.1">
    <property type="nucleotide sequence ID" value="NZ_SJPR01000001.1"/>
</dbReference>
<protein>
    <recommendedName>
        <fullName evidence="4">ATP-dependent Clp protease proteolytic subunit</fullName>
    </recommendedName>
</protein>
<evidence type="ECO:0008006" key="4">
    <source>
        <dbReference type="Google" id="ProtNLM"/>
    </source>
</evidence>
<evidence type="ECO:0000313" key="2">
    <source>
        <dbReference type="EMBL" id="TWT99940.1"/>
    </source>
</evidence>
<reference evidence="2 3" key="1">
    <citation type="submission" date="2019-02" db="EMBL/GenBank/DDBJ databases">
        <title>Deep-cultivation of Planctomycetes and their phenomic and genomic characterization uncovers novel biology.</title>
        <authorList>
            <person name="Wiegand S."/>
            <person name="Jogler M."/>
            <person name="Boedeker C."/>
            <person name="Pinto D."/>
            <person name="Vollmers J."/>
            <person name="Rivas-Marin E."/>
            <person name="Kohn T."/>
            <person name="Peeters S.H."/>
            <person name="Heuer A."/>
            <person name="Rast P."/>
            <person name="Oberbeckmann S."/>
            <person name="Bunk B."/>
            <person name="Jeske O."/>
            <person name="Meyerdierks A."/>
            <person name="Storesund J.E."/>
            <person name="Kallscheuer N."/>
            <person name="Luecker S."/>
            <person name="Lage O.M."/>
            <person name="Pohl T."/>
            <person name="Merkel B.J."/>
            <person name="Hornburger P."/>
            <person name="Mueller R.-W."/>
            <person name="Bruemmer F."/>
            <person name="Labrenz M."/>
            <person name="Spormann A.M."/>
            <person name="Op Den Camp H."/>
            <person name="Overmann J."/>
            <person name="Amann R."/>
            <person name="Jetten M.S.M."/>
            <person name="Mascher T."/>
            <person name="Medema M.H."/>
            <person name="Devos D.P."/>
            <person name="Kaster A.-K."/>
            <person name="Ovreas L."/>
            <person name="Rohde M."/>
            <person name="Galperin M.Y."/>
            <person name="Jogler C."/>
        </authorList>
    </citation>
    <scope>NUCLEOTIDE SEQUENCE [LARGE SCALE GENOMIC DNA]</scope>
    <source>
        <strain evidence="2 3">Pla108</strain>
    </source>
</reference>
<dbReference type="InterPro" id="IPR029045">
    <property type="entry name" value="ClpP/crotonase-like_dom_sf"/>
</dbReference>
<dbReference type="Gene3D" id="3.90.226.10">
    <property type="entry name" value="2-enoyl-CoA Hydratase, Chain A, domain 1"/>
    <property type="match status" value="1"/>
</dbReference>
<feature type="compositionally biased region" description="Basic residues" evidence="1">
    <location>
        <begin position="200"/>
        <end position="211"/>
    </location>
</feature>
<evidence type="ECO:0000313" key="3">
    <source>
        <dbReference type="Proteomes" id="UP000317421"/>
    </source>
</evidence>